<protein>
    <submittedName>
        <fullName evidence="2">Uncharacterized protein</fullName>
    </submittedName>
</protein>
<proteinExistence type="predicted"/>
<feature type="region of interest" description="Disordered" evidence="1">
    <location>
        <begin position="1"/>
        <end position="122"/>
    </location>
</feature>
<reference evidence="2 3" key="1">
    <citation type="journal article" date="2018" name="Nat. Ecol. Evol.">
        <title>Pezizomycetes genomes reveal the molecular basis of ectomycorrhizal truffle lifestyle.</title>
        <authorList>
            <person name="Murat C."/>
            <person name="Payen T."/>
            <person name="Noel B."/>
            <person name="Kuo A."/>
            <person name="Morin E."/>
            <person name="Chen J."/>
            <person name="Kohler A."/>
            <person name="Krizsan K."/>
            <person name="Balestrini R."/>
            <person name="Da Silva C."/>
            <person name="Montanini B."/>
            <person name="Hainaut M."/>
            <person name="Levati E."/>
            <person name="Barry K.W."/>
            <person name="Belfiori B."/>
            <person name="Cichocki N."/>
            <person name="Clum A."/>
            <person name="Dockter R.B."/>
            <person name="Fauchery L."/>
            <person name="Guy J."/>
            <person name="Iotti M."/>
            <person name="Le Tacon F."/>
            <person name="Lindquist E.A."/>
            <person name="Lipzen A."/>
            <person name="Malagnac F."/>
            <person name="Mello A."/>
            <person name="Molinier V."/>
            <person name="Miyauchi S."/>
            <person name="Poulain J."/>
            <person name="Riccioni C."/>
            <person name="Rubini A."/>
            <person name="Sitrit Y."/>
            <person name="Splivallo R."/>
            <person name="Traeger S."/>
            <person name="Wang M."/>
            <person name="Zifcakova L."/>
            <person name="Wipf D."/>
            <person name="Zambonelli A."/>
            <person name="Paolocci F."/>
            <person name="Nowrousian M."/>
            <person name="Ottonello S."/>
            <person name="Baldrian P."/>
            <person name="Spatafora J.W."/>
            <person name="Henrissat B."/>
            <person name="Nagy L.G."/>
            <person name="Aury J.M."/>
            <person name="Wincker P."/>
            <person name="Grigoriev I.V."/>
            <person name="Bonfante P."/>
            <person name="Martin F.M."/>
        </authorList>
    </citation>
    <scope>NUCLEOTIDE SEQUENCE [LARGE SCALE GENOMIC DNA]</scope>
    <source>
        <strain evidence="2 3">RN42</strain>
    </source>
</reference>
<keyword evidence="3" id="KW-1185">Reference proteome</keyword>
<organism evidence="2 3">
    <name type="scientific">Ascobolus immersus RN42</name>
    <dbReference type="NCBI Taxonomy" id="1160509"/>
    <lineage>
        <taxon>Eukaryota</taxon>
        <taxon>Fungi</taxon>
        <taxon>Dikarya</taxon>
        <taxon>Ascomycota</taxon>
        <taxon>Pezizomycotina</taxon>
        <taxon>Pezizomycetes</taxon>
        <taxon>Pezizales</taxon>
        <taxon>Ascobolaceae</taxon>
        <taxon>Ascobolus</taxon>
    </lineage>
</organism>
<evidence type="ECO:0000256" key="1">
    <source>
        <dbReference type="SAM" id="MobiDB-lite"/>
    </source>
</evidence>
<dbReference type="Proteomes" id="UP000275078">
    <property type="component" value="Unassembled WGS sequence"/>
</dbReference>
<evidence type="ECO:0000313" key="2">
    <source>
        <dbReference type="EMBL" id="RPA85948.1"/>
    </source>
</evidence>
<dbReference type="EMBL" id="ML119651">
    <property type="protein sequence ID" value="RPA85948.1"/>
    <property type="molecule type" value="Genomic_DNA"/>
</dbReference>
<feature type="compositionally biased region" description="Polar residues" evidence="1">
    <location>
        <begin position="29"/>
        <end position="43"/>
    </location>
</feature>
<dbReference type="AlphaFoldDB" id="A0A3N4IML7"/>
<evidence type="ECO:0000313" key="3">
    <source>
        <dbReference type="Proteomes" id="UP000275078"/>
    </source>
</evidence>
<sequence>MSSNTYFDLSTTSTTESTKSKIETHAPIHSSQTENKASASSTLDPPCIIENNGPNSLPPGALLRTSSSSDGPPFRNTEARSAGSNSRPQSKVHPASKQKQLINRLGMQTKDRAQTPKSQART</sequence>
<gene>
    <name evidence="2" type="ORF">BJ508DRAFT_302335</name>
</gene>
<name>A0A3N4IML7_ASCIM</name>
<accession>A0A3N4IML7</accession>